<keyword evidence="3" id="KW-1185">Reference proteome</keyword>
<evidence type="ECO:0000313" key="3">
    <source>
        <dbReference type="Proteomes" id="UP000018144"/>
    </source>
</evidence>
<feature type="signal peptide" evidence="1">
    <location>
        <begin position="1"/>
        <end position="23"/>
    </location>
</feature>
<reference evidence="2 3" key="1">
    <citation type="journal article" date="2013" name="PLoS Genet.">
        <title>The genome and development-dependent transcriptomes of Pyronema confluens: a window into fungal evolution.</title>
        <authorList>
            <person name="Traeger S."/>
            <person name="Altegoer F."/>
            <person name="Freitag M."/>
            <person name="Gabaldon T."/>
            <person name="Kempken F."/>
            <person name="Kumar A."/>
            <person name="Marcet-Houben M."/>
            <person name="Poggeler S."/>
            <person name="Stajich J.E."/>
            <person name="Nowrousian M."/>
        </authorList>
    </citation>
    <scope>NUCLEOTIDE SEQUENCE [LARGE SCALE GENOMIC DNA]</scope>
    <source>
        <strain evidence="3">CBS 100304</strain>
        <tissue evidence="2">Vegetative mycelium</tissue>
    </source>
</reference>
<protein>
    <submittedName>
        <fullName evidence="2">Uncharacterized protein</fullName>
    </submittedName>
</protein>
<dbReference type="Proteomes" id="UP000018144">
    <property type="component" value="Unassembled WGS sequence"/>
</dbReference>
<sequence length="131" mass="15294">MHLLPSPPPLVLLLLASTISIFASPIADPFQRDPNEQTIVELFNGYHYDGHRTMFHHKRWSDSGCQNLAAPDQKTTKSFRVTNGCCEFYFERDCLKWSYMWTAYNRKDGELEGRHRNQVTSYWCNGRTCTE</sequence>
<feature type="chain" id="PRO_5004652148" evidence="1">
    <location>
        <begin position="24"/>
        <end position="131"/>
    </location>
</feature>
<dbReference type="EMBL" id="HF936499">
    <property type="protein sequence ID" value="CCX16696.1"/>
    <property type="molecule type" value="Genomic_DNA"/>
</dbReference>
<dbReference type="AlphaFoldDB" id="U4LCT9"/>
<organism evidence="2 3">
    <name type="scientific">Pyronema omphalodes (strain CBS 100304)</name>
    <name type="common">Pyronema confluens</name>
    <dbReference type="NCBI Taxonomy" id="1076935"/>
    <lineage>
        <taxon>Eukaryota</taxon>
        <taxon>Fungi</taxon>
        <taxon>Dikarya</taxon>
        <taxon>Ascomycota</taxon>
        <taxon>Pezizomycotina</taxon>
        <taxon>Pezizomycetes</taxon>
        <taxon>Pezizales</taxon>
        <taxon>Pyronemataceae</taxon>
        <taxon>Pyronema</taxon>
    </lineage>
</organism>
<proteinExistence type="predicted"/>
<evidence type="ECO:0000313" key="2">
    <source>
        <dbReference type="EMBL" id="CCX16696.1"/>
    </source>
</evidence>
<dbReference type="OrthoDB" id="5150738at2759"/>
<accession>U4LCT9</accession>
<name>U4LCT9_PYROM</name>
<evidence type="ECO:0000256" key="1">
    <source>
        <dbReference type="SAM" id="SignalP"/>
    </source>
</evidence>
<gene>
    <name evidence="2" type="ORF">PCON_03437</name>
</gene>
<keyword evidence="1" id="KW-0732">Signal</keyword>